<keyword evidence="2" id="KW-0255">Endonuclease</keyword>
<keyword evidence="2" id="KW-0378">Hydrolase</keyword>
<dbReference type="SUPFAM" id="SSF52980">
    <property type="entry name" value="Restriction endonuclease-like"/>
    <property type="match status" value="1"/>
</dbReference>
<dbReference type="Proteomes" id="UP000736373">
    <property type="component" value="Unassembled WGS sequence"/>
</dbReference>
<feature type="domain" description="Putative restriction endonuclease" evidence="1">
    <location>
        <begin position="29"/>
        <end position="144"/>
    </location>
</feature>
<organism evidence="2 3">
    <name type="scientific">Paraburkholderia podalyriae</name>
    <dbReference type="NCBI Taxonomy" id="1938811"/>
    <lineage>
        <taxon>Bacteria</taxon>
        <taxon>Pseudomonadati</taxon>
        <taxon>Pseudomonadota</taxon>
        <taxon>Betaproteobacteria</taxon>
        <taxon>Burkholderiales</taxon>
        <taxon>Burkholderiaceae</taxon>
        <taxon>Paraburkholderia</taxon>
    </lineage>
</organism>
<dbReference type="Gene3D" id="3.90.1570.10">
    <property type="entry name" value="tt1808, chain A"/>
    <property type="match status" value="1"/>
</dbReference>
<name>A0ABR7PQS9_9BURK</name>
<gene>
    <name evidence="2" type="ORF">F6X42_19030</name>
</gene>
<keyword evidence="3" id="KW-1185">Reference proteome</keyword>
<dbReference type="Pfam" id="PF05685">
    <property type="entry name" value="Uma2"/>
    <property type="match status" value="1"/>
</dbReference>
<sequence length="228" mass="24844">MATPILLDRNGLLAAWHRLVATAQHAMRDRYELNGFGEVVANGCPSGTRQLAFTDIYCQLAEQMGHLAAMAVPVVTPSFGIRVPDVVWMAPEKWEGLDGDTPVPFVPDLCVEVLLDSDRQREMDRRVGSYLEGGAKEVIVVRQNGGLEFWGAEGRRQASAFAIGLSVEPLYCQVSASVSTSGSQVCDDIHHRVAEMTSARDVSHDLVQWEAKQANPAPLLNRATSAQS</sequence>
<comment type="caution">
    <text evidence="2">The sequence shown here is derived from an EMBL/GenBank/DDBJ whole genome shotgun (WGS) entry which is preliminary data.</text>
</comment>
<proteinExistence type="predicted"/>
<dbReference type="RefSeq" id="WP_187635658.1">
    <property type="nucleotide sequence ID" value="NZ_VZQQ01000014.1"/>
</dbReference>
<keyword evidence="2" id="KW-0540">Nuclease</keyword>
<dbReference type="InterPro" id="IPR012296">
    <property type="entry name" value="Nuclease_put_TT1808"/>
</dbReference>
<dbReference type="CDD" id="cd06260">
    <property type="entry name" value="DUF820-like"/>
    <property type="match status" value="1"/>
</dbReference>
<dbReference type="InterPro" id="IPR011335">
    <property type="entry name" value="Restrct_endonuc-II-like"/>
</dbReference>
<dbReference type="EMBL" id="VZQQ01000014">
    <property type="protein sequence ID" value="MBC8748614.1"/>
    <property type="molecule type" value="Genomic_DNA"/>
</dbReference>
<dbReference type="InterPro" id="IPR008538">
    <property type="entry name" value="Uma2"/>
</dbReference>
<accession>A0ABR7PQS9</accession>
<reference evidence="2 3" key="1">
    <citation type="submission" date="2019-09" db="EMBL/GenBank/DDBJ databases">
        <title>Paraburkholderia podalyriae sp. nov., A South African Podalyria-associated rhizobium.</title>
        <authorList>
            <person name="Mavima L."/>
            <person name="Beukes C.W."/>
            <person name="Palmer M."/>
            <person name="De Meyer S.E."/>
            <person name="James E.K."/>
            <person name="Maluk M."/>
            <person name="Avontuur J.R."/>
            <person name="Chan W.Y."/>
            <person name="Venter S.N."/>
            <person name="Steenkamp E.T."/>
        </authorList>
    </citation>
    <scope>NUCLEOTIDE SEQUENCE [LARGE SCALE GENOMIC DNA]</scope>
    <source>
        <strain evidence="2 3">WC7.3b</strain>
    </source>
</reference>
<evidence type="ECO:0000313" key="3">
    <source>
        <dbReference type="Proteomes" id="UP000736373"/>
    </source>
</evidence>
<dbReference type="GO" id="GO:0004519">
    <property type="term" value="F:endonuclease activity"/>
    <property type="evidence" value="ECO:0007669"/>
    <property type="project" value="UniProtKB-KW"/>
</dbReference>
<evidence type="ECO:0000313" key="2">
    <source>
        <dbReference type="EMBL" id="MBC8748614.1"/>
    </source>
</evidence>
<evidence type="ECO:0000259" key="1">
    <source>
        <dbReference type="Pfam" id="PF05685"/>
    </source>
</evidence>
<protein>
    <submittedName>
        <fullName evidence="2">Uma2 family endonuclease</fullName>
    </submittedName>
</protein>